<dbReference type="AlphaFoldDB" id="A0A381UXV2"/>
<accession>A0A381UXV2</accession>
<name>A0A381UXV2_9ZZZZ</name>
<proteinExistence type="predicted"/>
<evidence type="ECO:0000313" key="2">
    <source>
        <dbReference type="EMBL" id="SVA32561.1"/>
    </source>
</evidence>
<protein>
    <recommendedName>
        <fullName evidence="1">Rap1a immunity protein domain-containing protein</fullName>
    </recommendedName>
</protein>
<reference evidence="2" key="1">
    <citation type="submission" date="2018-05" db="EMBL/GenBank/DDBJ databases">
        <authorList>
            <person name="Lanie J.A."/>
            <person name="Ng W.-L."/>
            <person name="Kazmierczak K.M."/>
            <person name="Andrzejewski T.M."/>
            <person name="Davidsen T.M."/>
            <person name="Wayne K.J."/>
            <person name="Tettelin H."/>
            <person name="Glass J.I."/>
            <person name="Rusch D."/>
            <person name="Podicherti R."/>
            <person name="Tsui H.-C.T."/>
            <person name="Winkler M.E."/>
        </authorList>
    </citation>
    <scope>NUCLEOTIDE SEQUENCE</scope>
</reference>
<feature type="domain" description="Rap1a immunity protein" evidence="1">
    <location>
        <begin position="29"/>
        <end position="125"/>
    </location>
</feature>
<evidence type="ECO:0000259" key="1">
    <source>
        <dbReference type="Pfam" id="PF18602"/>
    </source>
</evidence>
<gene>
    <name evidence="2" type="ORF">METZ01_LOCUS85415</name>
</gene>
<dbReference type="EMBL" id="UINC01007303">
    <property type="protein sequence ID" value="SVA32561.1"/>
    <property type="molecule type" value="Genomic_DNA"/>
</dbReference>
<dbReference type="Pfam" id="PF18602">
    <property type="entry name" value="Rap1a"/>
    <property type="match status" value="1"/>
</dbReference>
<sequence length="126" mass="13980">MRGLIVGLAIYMTVGVGAQERSIGGFLDGKKLLEFCEEENNKCSGYLMGFVDTMALTDSMLNAFGKILGPDAKRPLTLVCFPASLLFESAKLRRVWMKWAEGHPEHLHRTASGLALIAFEEEWPCE</sequence>
<dbReference type="InterPro" id="IPR041238">
    <property type="entry name" value="Rap1a"/>
</dbReference>
<organism evidence="2">
    <name type="scientific">marine metagenome</name>
    <dbReference type="NCBI Taxonomy" id="408172"/>
    <lineage>
        <taxon>unclassified sequences</taxon>
        <taxon>metagenomes</taxon>
        <taxon>ecological metagenomes</taxon>
    </lineage>
</organism>